<feature type="domain" description="TauD/TfdA-like" evidence="6">
    <location>
        <begin position="28"/>
        <end position="243"/>
    </location>
</feature>
<dbReference type="GO" id="GO:0051213">
    <property type="term" value="F:dioxygenase activity"/>
    <property type="evidence" value="ECO:0007669"/>
    <property type="project" value="UniProtKB-KW"/>
</dbReference>
<dbReference type="InterPro" id="IPR042098">
    <property type="entry name" value="TauD-like_sf"/>
</dbReference>
<feature type="coiled-coil region" evidence="5">
    <location>
        <begin position="192"/>
        <end position="219"/>
    </location>
</feature>
<keyword evidence="8" id="KW-1185">Reference proteome</keyword>
<sequence>MLTAQQPAPGVVPARIHVTDRLEAAHPLAADGAVVLTGVEPSGDGLVLAAAAVLGERLQQVFPHRLRASDGSNFVHLHADSFDFVVNVGGVEHRRRDPDEDYVLIQCIRQSDSGGDSFVADAYRFVDHCATADPELWDFLTRGDVDLYGAWSGLRGMPATPFVGRHVEYTRAGRRIVRRGDGVAPLHRDPGADHTQRMLARLEEAVHALEETLPRFRLDEGEILVLDNYRCWHGREAHTGERAVRILTVRSSDAR</sequence>
<name>A0A5D4JPD3_9ACTN</name>
<evidence type="ECO:0000256" key="5">
    <source>
        <dbReference type="SAM" id="Coils"/>
    </source>
</evidence>
<dbReference type="Pfam" id="PF02668">
    <property type="entry name" value="TauD"/>
    <property type="match status" value="1"/>
</dbReference>
<reference evidence="7 8" key="1">
    <citation type="submission" date="2019-08" db="EMBL/GenBank/DDBJ databases">
        <title>Draft genome for granaticin producer strain Streptomyces parvus C05.</title>
        <authorList>
            <person name="Gonzalez-Pimentel J.L."/>
        </authorList>
    </citation>
    <scope>NUCLEOTIDE SEQUENCE [LARGE SCALE GENOMIC DNA]</scope>
    <source>
        <strain evidence="7 8">C05</strain>
    </source>
</reference>
<keyword evidence="5" id="KW-0175">Coiled coil</keyword>
<gene>
    <name evidence="7" type="ORF">FY004_02785</name>
</gene>
<keyword evidence="7" id="KW-0223">Dioxygenase</keyword>
<comment type="cofactor">
    <cofactor evidence="1">
        <name>Fe(2+)</name>
        <dbReference type="ChEBI" id="CHEBI:29033"/>
    </cofactor>
</comment>
<dbReference type="SUPFAM" id="SSF51197">
    <property type="entry name" value="Clavaminate synthase-like"/>
    <property type="match status" value="1"/>
</dbReference>
<evidence type="ECO:0000313" key="8">
    <source>
        <dbReference type="Proteomes" id="UP000323242"/>
    </source>
</evidence>
<dbReference type="Gene3D" id="3.60.130.10">
    <property type="entry name" value="Clavaminate synthase-like"/>
    <property type="match status" value="1"/>
</dbReference>
<protein>
    <submittedName>
        <fullName evidence="7">TauD/TfdA family dioxygenase</fullName>
    </submittedName>
</protein>
<dbReference type="EMBL" id="VSZQ01000008">
    <property type="protein sequence ID" value="TYR66120.1"/>
    <property type="molecule type" value="Genomic_DNA"/>
</dbReference>
<dbReference type="PANTHER" id="PTHR10696">
    <property type="entry name" value="GAMMA-BUTYROBETAINE HYDROXYLASE-RELATED"/>
    <property type="match status" value="1"/>
</dbReference>
<evidence type="ECO:0000256" key="4">
    <source>
        <dbReference type="ARBA" id="ARBA00023194"/>
    </source>
</evidence>
<keyword evidence="4" id="KW-0045">Antibiotic biosynthesis</keyword>
<evidence type="ECO:0000256" key="3">
    <source>
        <dbReference type="ARBA" id="ARBA00023004"/>
    </source>
</evidence>
<keyword evidence="2" id="KW-0560">Oxidoreductase</keyword>
<dbReference type="RefSeq" id="WP_109200179.1">
    <property type="nucleotide sequence ID" value="NZ_VSZQ01000008.1"/>
</dbReference>
<dbReference type="InterPro" id="IPR050411">
    <property type="entry name" value="AlphaKG_dependent_hydroxylases"/>
</dbReference>
<comment type="caution">
    <text evidence="7">The sequence shown here is derived from an EMBL/GenBank/DDBJ whole genome shotgun (WGS) entry which is preliminary data.</text>
</comment>
<evidence type="ECO:0000256" key="1">
    <source>
        <dbReference type="ARBA" id="ARBA00001954"/>
    </source>
</evidence>
<proteinExistence type="predicted"/>
<dbReference type="PANTHER" id="PTHR10696:SF56">
    <property type="entry name" value="TAUD_TFDA-LIKE DOMAIN-CONTAINING PROTEIN"/>
    <property type="match status" value="1"/>
</dbReference>
<keyword evidence="3" id="KW-0408">Iron</keyword>
<dbReference type="AlphaFoldDB" id="A0A5D4JPD3"/>
<dbReference type="Proteomes" id="UP000323242">
    <property type="component" value="Unassembled WGS sequence"/>
</dbReference>
<evidence type="ECO:0000259" key="6">
    <source>
        <dbReference type="Pfam" id="PF02668"/>
    </source>
</evidence>
<organism evidence="7 8">
    <name type="scientific">Streptomyces parvus</name>
    <dbReference type="NCBI Taxonomy" id="66428"/>
    <lineage>
        <taxon>Bacteria</taxon>
        <taxon>Bacillati</taxon>
        <taxon>Actinomycetota</taxon>
        <taxon>Actinomycetes</taxon>
        <taxon>Kitasatosporales</taxon>
        <taxon>Streptomycetaceae</taxon>
        <taxon>Streptomyces</taxon>
    </lineage>
</organism>
<dbReference type="GO" id="GO:0017000">
    <property type="term" value="P:antibiotic biosynthetic process"/>
    <property type="evidence" value="ECO:0007669"/>
    <property type="project" value="UniProtKB-KW"/>
</dbReference>
<dbReference type="InterPro" id="IPR003819">
    <property type="entry name" value="TauD/TfdA-like"/>
</dbReference>
<evidence type="ECO:0000313" key="7">
    <source>
        <dbReference type="EMBL" id="TYR66120.1"/>
    </source>
</evidence>
<accession>A0A5D4JPD3</accession>
<evidence type="ECO:0000256" key="2">
    <source>
        <dbReference type="ARBA" id="ARBA00023002"/>
    </source>
</evidence>